<evidence type="ECO:0000313" key="3">
    <source>
        <dbReference type="Proteomes" id="UP000427906"/>
    </source>
</evidence>
<evidence type="ECO:0000313" key="2">
    <source>
        <dbReference type="EMBL" id="BBO70742.1"/>
    </source>
</evidence>
<dbReference type="Pfam" id="PF01590">
    <property type="entry name" value="GAF"/>
    <property type="match status" value="1"/>
</dbReference>
<keyword evidence="3" id="KW-1185">Reference proteome</keyword>
<dbReference type="EMBL" id="AP021874">
    <property type="protein sequence ID" value="BBO70742.1"/>
    <property type="molecule type" value="Genomic_DNA"/>
</dbReference>
<dbReference type="PANTHER" id="PTHR43155:SF2">
    <property type="entry name" value="CYCLIC DI-GMP PHOSPHODIESTERASE PA4108"/>
    <property type="match status" value="1"/>
</dbReference>
<dbReference type="KEGG" id="dalk:DSCA_46720"/>
<dbReference type="Gene3D" id="3.30.450.40">
    <property type="match status" value="1"/>
</dbReference>
<dbReference type="GO" id="GO:0016787">
    <property type="term" value="F:hydrolase activity"/>
    <property type="evidence" value="ECO:0007669"/>
    <property type="project" value="UniProtKB-KW"/>
</dbReference>
<proteinExistence type="predicted"/>
<keyword evidence="2" id="KW-0378">Hydrolase</keyword>
<dbReference type="SMART" id="SM00065">
    <property type="entry name" value="GAF"/>
    <property type="match status" value="1"/>
</dbReference>
<dbReference type="SUPFAM" id="SSF109604">
    <property type="entry name" value="HD-domain/PDEase-like"/>
    <property type="match status" value="1"/>
</dbReference>
<dbReference type="Proteomes" id="UP000427906">
    <property type="component" value="Chromosome"/>
</dbReference>
<dbReference type="SUPFAM" id="SSF55781">
    <property type="entry name" value="GAF domain-like"/>
    <property type="match status" value="1"/>
</dbReference>
<dbReference type="AlphaFoldDB" id="A0A5K7YLW9"/>
<dbReference type="PANTHER" id="PTHR43155">
    <property type="entry name" value="CYCLIC DI-GMP PHOSPHODIESTERASE PA4108-RELATED"/>
    <property type="match status" value="1"/>
</dbReference>
<gene>
    <name evidence="2" type="ORF">DSCA_46720</name>
</gene>
<reference evidence="2 3" key="1">
    <citation type="submission" date="2019-11" db="EMBL/GenBank/DDBJ databases">
        <title>Comparative genomics of hydrocarbon-degrading Desulfosarcina strains.</title>
        <authorList>
            <person name="Watanabe M."/>
            <person name="Kojima H."/>
            <person name="Fukui M."/>
        </authorList>
    </citation>
    <scope>NUCLEOTIDE SEQUENCE [LARGE SCALE GENOMIC DNA]</scope>
    <source>
        <strain evidence="2 3">PL12</strain>
    </source>
</reference>
<evidence type="ECO:0000259" key="1">
    <source>
        <dbReference type="PROSITE" id="PS51832"/>
    </source>
</evidence>
<sequence>MLNEKQKLDTLMVLGIELNRILDLDILLERVLTRARQFVNADAGSIYIREGDRLNFAHSQNATLQKRLPAGEKLIYSTFSVTIDQTSIAGYAAATGKMLSIPDVYQLSPAKSYHFSKKFDKASGYVTRSMLTIPLMSSKKDVLGILQIINAQDQENRIRAFSQTDEKVMLHFAGIAAVALERAQMTRAMILRMIRMAEMRDPKETGAHVNRVAGFSLEIYEHWAKRRNIDKKEIDKTRDVLRMGAMLHDVGKVAISDLILKKPAQLSFEEFEIMKQHTVQGARLFSNLQSDYDEAAAIIALNHHEKWNGSGYPGHVNPATGEPMPGHERGTDGTLPGKRGEEIPILGRIVAIADVYDALSSKRSYKEPWDESRSIEIISRGAGSHFDPELVEIFVNRLAFIRAIQTRYAETDAPA</sequence>
<feature type="domain" description="HD-GYP" evidence="1">
    <location>
        <begin position="183"/>
        <end position="410"/>
    </location>
</feature>
<dbReference type="InterPro" id="IPR003018">
    <property type="entry name" value="GAF"/>
</dbReference>
<dbReference type="RefSeq" id="WP_155318671.1">
    <property type="nucleotide sequence ID" value="NZ_AP021874.1"/>
</dbReference>
<dbReference type="PROSITE" id="PS51832">
    <property type="entry name" value="HD_GYP"/>
    <property type="match status" value="1"/>
</dbReference>
<dbReference type="InterPro" id="IPR003607">
    <property type="entry name" value="HD/PDEase_dom"/>
</dbReference>
<dbReference type="InterPro" id="IPR029016">
    <property type="entry name" value="GAF-like_dom_sf"/>
</dbReference>
<dbReference type="CDD" id="cd00077">
    <property type="entry name" value="HDc"/>
    <property type="match status" value="1"/>
</dbReference>
<dbReference type="Pfam" id="PF01966">
    <property type="entry name" value="HD"/>
    <property type="match status" value="1"/>
</dbReference>
<dbReference type="OrthoDB" id="9764337at2"/>
<dbReference type="InterPro" id="IPR006674">
    <property type="entry name" value="HD_domain"/>
</dbReference>
<dbReference type="InterPro" id="IPR037522">
    <property type="entry name" value="HD_GYP_dom"/>
</dbReference>
<organism evidence="2 3">
    <name type="scientific">Desulfosarcina alkanivorans</name>
    <dbReference type="NCBI Taxonomy" id="571177"/>
    <lineage>
        <taxon>Bacteria</taxon>
        <taxon>Pseudomonadati</taxon>
        <taxon>Thermodesulfobacteriota</taxon>
        <taxon>Desulfobacteria</taxon>
        <taxon>Desulfobacterales</taxon>
        <taxon>Desulfosarcinaceae</taxon>
        <taxon>Desulfosarcina</taxon>
    </lineage>
</organism>
<dbReference type="Gene3D" id="1.10.3210.10">
    <property type="entry name" value="Hypothetical protein af1432"/>
    <property type="match status" value="1"/>
</dbReference>
<accession>A0A5K7YLW9</accession>
<protein>
    <submittedName>
        <fullName evidence="2">Phosphohydrolase</fullName>
    </submittedName>
</protein>
<dbReference type="SMART" id="SM00471">
    <property type="entry name" value="HDc"/>
    <property type="match status" value="1"/>
</dbReference>
<name>A0A5K7YLW9_9BACT</name>